<evidence type="ECO:0000313" key="2">
    <source>
        <dbReference type="Proteomes" id="UP000215914"/>
    </source>
</evidence>
<dbReference type="AlphaFoldDB" id="A0A251SMK2"/>
<protein>
    <submittedName>
        <fullName evidence="1">Uncharacterized protein</fullName>
    </submittedName>
</protein>
<reference evidence="2" key="1">
    <citation type="journal article" date="2017" name="Nature">
        <title>The sunflower genome provides insights into oil metabolism, flowering and Asterid evolution.</title>
        <authorList>
            <person name="Badouin H."/>
            <person name="Gouzy J."/>
            <person name="Grassa C.J."/>
            <person name="Murat F."/>
            <person name="Staton S.E."/>
            <person name="Cottret L."/>
            <person name="Lelandais-Briere C."/>
            <person name="Owens G.L."/>
            <person name="Carrere S."/>
            <person name="Mayjonade B."/>
            <person name="Legrand L."/>
            <person name="Gill N."/>
            <person name="Kane N.C."/>
            <person name="Bowers J.E."/>
            <person name="Hubner S."/>
            <person name="Bellec A."/>
            <person name="Berard A."/>
            <person name="Berges H."/>
            <person name="Blanchet N."/>
            <person name="Boniface M.C."/>
            <person name="Brunel D."/>
            <person name="Catrice O."/>
            <person name="Chaidir N."/>
            <person name="Claudel C."/>
            <person name="Donnadieu C."/>
            <person name="Faraut T."/>
            <person name="Fievet G."/>
            <person name="Helmstetter N."/>
            <person name="King M."/>
            <person name="Knapp S.J."/>
            <person name="Lai Z."/>
            <person name="Le Paslier M.C."/>
            <person name="Lippi Y."/>
            <person name="Lorenzon L."/>
            <person name="Mandel J.R."/>
            <person name="Marage G."/>
            <person name="Marchand G."/>
            <person name="Marquand E."/>
            <person name="Bret-Mestries E."/>
            <person name="Morien E."/>
            <person name="Nambeesan S."/>
            <person name="Nguyen T."/>
            <person name="Pegot-Espagnet P."/>
            <person name="Pouilly N."/>
            <person name="Raftis F."/>
            <person name="Sallet E."/>
            <person name="Schiex T."/>
            <person name="Thomas J."/>
            <person name="Vandecasteele C."/>
            <person name="Vares D."/>
            <person name="Vear F."/>
            <person name="Vautrin S."/>
            <person name="Crespi M."/>
            <person name="Mangin B."/>
            <person name="Burke J.M."/>
            <person name="Salse J."/>
            <person name="Munos S."/>
            <person name="Vincourt P."/>
            <person name="Rieseberg L.H."/>
            <person name="Langlade N.B."/>
        </authorList>
    </citation>
    <scope>NUCLEOTIDE SEQUENCE [LARGE SCALE GENOMIC DNA]</scope>
    <source>
        <strain evidence="2">cv. SF193</strain>
    </source>
</reference>
<dbReference type="Proteomes" id="UP000215914">
    <property type="component" value="Chromosome 14"/>
</dbReference>
<dbReference type="InParanoid" id="A0A251SMK2"/>
<dbReference type="EMBL" id="CM007903">
    <property type="protein sequence ID" value="OTF99771.1"/>
    <property type="molecule type" value="Genomic_DNA"/>
</dbReference>
<evidence type="ECO:0000313" key="1">
    <source>
        <dbReference type="EMBL" id="OTF99771.1"/>
    </source>
</evidence>
<gene>
    <name evidence="1" type="ORF">HannXRQ_Chr14g0460251</name>
</gene>
<proteinExistence type="predicted"/>
<accession>A0A251SMK2</accession>
<name>A0A251SMK2_HELAN</name>
<sequence length="52" mass="6030">MISSQKIQPVRSTECNQLSRFPLGMKSYTKALKSLPWKSILEQAVMTFTRLR</sequence>
<organism evidence="1 2">
    <name type="scientific">Helianthus annuus</name>
    <name type="common">Common sunflower</name>
    <dbReference type="NCBI Taxonomy" id="4232"/>
    <lineage>
        <taxon>Eukaryota</taxon>
        <taxon>Viridiplantae</taxon>
        <taxon>Streptophyta</taxon>
        <taxon>Embryophyta</taxon>
        <taxon>Tracheophyta</taxon>
        <taxon>Spermatophyta</taxon>
        <taxon>Magnoliopsida</taxon>
        <taxon>eudicotyledons</taxon>
        <taxon>Gunneridae</taxon>
        <taxon>Pentapetalae</taxon>
        <taxon>asterids</taxon>
        <taxon>campanulids</taxon>
        <taxon>Asterales</taxon>
        <taxon>Asteraceae</taxon>
        <taxon>Asteroideae</taxon>
        <taxon>Heliantheae alliance</taxon>
        <taxon>Heliantheae</taxon>
        <taxon>Helianthus</taxon>
    </lineage>
</organism>
<keyword evidence="2" id="KW-1185">Reference proteome</keyword>